<dbReference type="FunFam" id="2.40.10.10:FF:000068">
    <property type="entry name" value="transmembrane protease serine 2"/>
    <property type="match status" value="1"/>
</dbReference>
<dbReference type="PANTHER" id="PTHR24264">
    <property type="entry name" value="TRYPSIN-RELATED"/>
    <property type="match status" value="1"/>
</dbReference>
<evidence type="ECO:0000256" key="3">
    <source>
        <dbReference type="ARBA" id="ARBA00022670"/>
    </source>
</evidence>
<dbReference type="Gene3D" id="2.40.10.10">
    <property type="entry name" value="Trypsin-like serine proteases"/>
    <property type="match status" value="1"/>
</dbReference>
<dbReference type="SMART" id="SM00020">
    <property type="entry name" value="Tryp_SPc"/>
    <property type="match status" value="1"/>
</dbReference>
<dbReference type="SUPFAM" id="SSF50494">
    <property type="entry name" value="Trypsin-like serine proteases"/>
    <property type="match status" value="1"/>
</dbReference>
<dbReference type="PANTHER" id="PTHR24264:SF65">
    <property type="entry name" value="SRCR DOMAIN-CONTAINING PROTEIN"/>
    <property type="match status" value="1"/>
</dbReference>
<dbReference type="PROSITE" id="PS00135">
    <property type="entry name" value="TRYPSIN_SER"/>
    <property type="match status" value="1"/>
</dbReference>
<dbReference type="InterPro" id="IPR033116">
    <property type="entry name" value="TRYPSIN_SER"/>
</dbReference>
<dbReference type="Proteomes" id="UP000675881">
    <property type="component" value="Chromosome 1"/>
</dbReference>
<dbReference type="PROSITE" id="PS50240">
    <property type="entry name" value="TRYPSIN_DOM"/>
    <property type="match status" value="1"/>
</dbReference>
<keyword evidence="6" id="KW-1015">Disulfide bond</keyword>
<dbReference type="OrthoDB" id="5565075at2759"/>
<dbReference type="InterPro" id="IPR001314">
    <property type="entry name" value="Peptidase_S1A"/>
</dbReference>
<dbReference type="InterPro" id="IPR043504">
    <property type="entry name" value="Peptidase_S1_PA_chymotrypsin"/>
</dbReference>
<sequence length="458" mass="51307">MILEDIITFIFFLLVVSCTFGLRLDVKRLKEREAVKSRSLDQCGCGYSQYGKSSCDSLSRIIGGKVARPFEMPWSALVAVKQQEDLYSICGGVLINRWFVLTAAHCVQRDGVTAKPSKVHVQLGTFLFFVKTNNSFVTKAMEVIPHHQYNASIVSNDIALIKLRSRPKISMAIQTICLPSNLEEKYEERIAFVSGWGKTNTSVNNTVSNILRKAALTVLKNSHKYCKSATLKSTRSSKICGYGWDRDSCYGDSGGPLILNENGRCTLIGLVSYGFGCAKKFLPGVYTRITSYMEWIRHHAQRGGCMDDEAPFKCDLTCTNVLLYSGIAVIVGVRSSCYKGVCYALNPSVDLCRHVKDPCQQGLHCPYAFQCQLREVLYGVYNNPTYKRVIQTEISGIKMECNTRTGNCCDLDNPGNNLCQTLRDKDYENENTKPKPNNQFQGIIYTPSIFLILFLTIE</sequence>
<evidence type="ECO:0000313" key="8">
    <source>
        <dbReference type="EMBL" id="CAF2767205.1"/>
    </source>
</evidence>
<comment type="subcellular location">
    <subcellularLocation>
        <location evidence="1">Secreted</location>
    </subcellularLocation>
</comment>
<accession>A0A7R8CFM6</accession>
<evidence type="ECO:0000256" key="7">
    <source>
        <dbReference type="ARBA" id="ARBA00024195"/>
    </source>
</evidence>
<evidence type="ECO:0000256" key="1">
    <source>
        <dbReference type="ARBA" id="ARBA00004613"/>
    </source>
</evidence>
<reference evidence="8" key="1">
    <citation type="submission" date="2021-02" db="EMBL/GenBank/DDBJ databases">
        <authorList>
            <person name="Bekaert M."/>
        </authorList>
    </citation>
    <scope>NUCLEOTIDE SEQUENCE</scope>
    <source>
        <strain evidence="8">IoA-00</strain>
    </source>
</reference>
<protein>
    <submittedName>
        <fullName evidence="8">(salmon louse) hypothetical protein</fullName>
    </submittedName>
</protein>
<keyword evidence="9" id="KW-1185">Reference proteome</keyword>
<dbReference type="PROSITE" id="PS00134">
    <property type="entry name" value="TRYPSIN_HIS"/>
    <property type="match status" value="1"/>
</dbReference>
<keyword evidence="2" id="KW-0964">Secreted</keyword>
<comment type="similarity">
    <text evidence="7">Belongs to the peptidase S1 family. CLIP subfamily.</text>
</comment>
<evidence type="ECO:0000313" key="9">
    <source>
        <dbReference type="Proteomes" id="UP000675881"/>
    </source>
</evidence>
<dbReference type="PRINTS" id="PR00722">
    <property type="entry name" value="CHYMOTRYPSIN"/>
</dbReference>
<dbReference type="GO" id="GO:0004252">
    <property type="term" value="F:serine-type endopeptidase activity"/>
    <property type="evidence" value="ECO:0007669"/>
    <property type="project" value="InterPro"/>
</dbReference>
<keyword evidence="4" id="KW-0378">Hydrolase</keyword>
<dbReference type="InterPro" id="IPR050127">
    <property type="entry name" value="Serine_Proteases_S1"/>
</dbReference>
<evidence type="ECO:0000256" key="5">
    <source>
        <dbReference type="ARBA" id="ARBA00022825"/>
    </source>
</evidence>
<dbReference type="InterPro" id="IPR018114">
    <property type="entry name" value="TRYPSIN_HIS"/>
</dbReference>
<dbReference type="AlphaFoldDB" id="A0A7R8CFM6"/>
<keyword evidence="3" id="KW-0645">Protease</keyword>
<evidence type="ECO:0000256" key="6">
    <source>
        <dbReference type="ARBA" id="ARBA00023157"/>
    </source>
</evidence>
<dbReference type="FunFam" id="2.40.10.10:FF:000002">
    <property type="entry name" value="Transmembrane protease serine"/>
    <property type="match status" value="1"/>
</dbReference>
<dbReference type="EMBL" id="HG994580">
    <property type="protein sequence ID" value="CAF2767205.1"/>
    <property type="molecule type" value="Genomic_DNA"/>
</dbReference>
<dbReference type="GO" id="GO:0005615">
    <property type="term" value="C:extracellular space"/>
    <property type="evidence" value="ECO:0007669"/>
    <property type="project" value="TreeGrafter"/>
</dbReference>
<keyword evidence="5" id="KW-0720">Serine protease</keyword>
<name>A0A7R8CFM6_LEPSM</name>
<gene>
    <name evidence="8" type="ORF">LSAA_908</name>
</gene>
<dbReference type="CDD" id="cd00190">
    <property type="entry name" value="Tryp_SPc"/>
    <property type="match status" value="1"/>
</dbReference>
<dbReference type="InterPro" id="IPR009003">
    <property type="entry name" value="Peptidase_S1_PA"/>
</dbReference>
<organism evidence="8 9">
    <name type="scientific">Lepeophtheirus salmonis</name>
    <name type="common">Salmon louse</name>
    <name type="synonym">Caligus salmonis</name>
    <dbReference type="NCBI Taxonomy" id="72036"/>
    <lineage>
        <taxon>Eukaryota</taxon>
        <taxon>Metazoa</taxon>
        <taxon>Ecdysozoa</taxon>
        <taxon>Arthropoda</taxon>
        <taxon>Crustacea</taxon>
        <taxon>Multicrustacea</taxon>
        <taxon>Hexanauplia</taxon>
        <taxon>Copepoda</taxon>
        <taxon>Siphonostomatoida</taxon>
        <taxon>Caligidae</taxon>
        <taxon>Lepeophtheirus</taxon>
    </lineage>
</organism>
<dbReference type="Pfam" id="PF00089">
    <property type="entry name" value="Trypsin"/>
    <property type="match status" value="1"/>
</dbReference>
<proteinExistence type="inferred from homology"/>
<evidence type="ECO:0000256" key="4">
    <source>
        <dbReference type="ARBA" id="ARBA00022801"/>
    </source>
</evidence>
<evidence type="ECO:0000256" key="2">
    <source>
        <dbReference type="ARBA" id="ARBA00022525"/>
    </source>
</evidence>
<dbReference type="GO" id="GO:0006508">
    <property type="term" value="P:proteolysis"/>
    <property type="evidence" value="ECO:0007669"/>
    <property type="project" value="UniProtKB-KW"/>
</dbReference>
<dbReference type="InterPro" id="IPR001254">
    <property type="entry name" value="Trypsin_dom"/>
</dbReference>